<dbReference type="RefSeq" id="XP_018023288.2">
    <property type="nucleotide sequence ID" value="XM_018167799.2"/>
</dbReference>
<dbReference type="PANTHER" id="PTHR24198">
    <property type="entry name" value="ANKYRIN REPEAT AND PROTEIN KINASE DOMAIN-CONTAINING PROTEIN"/>
    <property type="match status" value="1"/>
</dbReference>
<dbReference type="PANTHER" id="PTHR24198:SF165">
    <property type="entry name" value="ANKYRIN REPEAT-CONTAINING PROTEIN-RELATED"/>
    <property type="match status" value="1"/>
</dbReference>
<dbReference type="Gene3D" id="1.25.40.20">
    <property type="entry name" value="Ankyrin repeat-containing domain"/>
    <property type="match status" value="2"/>
</dbReference>
<evidence type="ECO:0000256" key="3">
    <source>
        <dbReference type="PROSITE-ProRule" id="PRU00023"/>
    </source>
</evidence>
<feature type="repeat" description="ANK" evidence="3">
    <location>
        <begin position="33"/>
        <end position="65"/>
    </location>
</feature>
<dbReference type="Pfam" id="PF12796">
    <property type="entry name" value="Ank_2"/>
    <property type="match status" value="1"/>
</dbReference>
<dbReference type="OrthoDB" id="2306477at2759"/>
<feature type="chain" id="PRO_5037678209" evidence="4">
    <location>
        <begin position="16"/>
        <end position="165"/>
    </location>
</feature>
<organism evidence="5 6">
    <name type="scientific">Hyalella azteca</name>
    <name type="common">Amphipod</name>
    <dbReference type="NCBI Taxonomy" id="294128"/>
    <lineage>
        <taxon>Eukaryota</taxon>
        <taxon>Metazoa</taxon>
        <taxon>Ecdysozoa</taxon>
        <taxon>Arthropoda</taxon>
        <taxon>Crustacea</taxon>
        <taxon>Multicrustacea</taxon>
        <taxon>Malacostraca</taxon>
        <taxon>Eumalacostraca</taxon>
        <taxon>Peracarida</taxon>
        <taxon>Amphipoda</taxon>
        <taxon>Senticaudata</taxon>
        <taxon>Talitrida</taxon>
        <taxon>Talitroidea</taxon>
        <taxon>Hyalellidae</taxon>
        <taxon>Hyalella</taxon>
    </lineage>
</organism>
<gene>
    <name evidence="6" type="primary">LOC108679199</name>
</gene>
<reference evidence="6" key="1">
    <citation type="submission" date="2025-08" db="UniProtKB">
        <authorList>
            <consortium name="RefSeq"/>
        </authorList>
    </citation>
    <scope>IDENTIFICATION</scope>
    <source>
        <tissue evidence="6">Whole organism</tissue>
    </source>
</reference>
<name>A0A8B7PB26_HYAAZ</name>
<protein>
    <submittedName>
        <fullName evidence="6">Rabankyrin-5</fullName>
    </submittedName>
</protein>
<keyword evidence="1" id="KW-0677">Repeat</keyword>
<feature type="repeat" description="ANK" evidence="3">
    <location>
        <begin position="1"/>
        <end position="32"/>
    </location>
</feature>
<accession>A0A8B7PB26</accession>
<dbReference type="SMART" id="SM00248">
    <property type="entry name" value="ANK"/>
    <property type="match status" value="4"/>
</dbReference>
<feature type="signal peptide" evidence="4">
    <location>
        <begin position="1"/>
        <end position="15"/>
    </location>
</feature>
<evidence type="ECO:0000256" key="4">
    <source>
        <dbReference type="SAM" id="SignalP"/>
    </source>
</evidence>
<dbReference type="AlphaFoldDB" id="A0A8B7PB26"/>
<dbReference type="PROSITE" id="PS50088">
    <property type="entry name" value="ANK_REPEAT"/>
    <property type="match status" value="2"/>
</dbReference>
<evidence type="ECO:0000256" key="1">
    <source>
        <dbReference type="ARBA" id="ARBA00022737"/>
    </source>
</evidence>
<dbReference type="Proteomes" id="UP000694843">
    <property type="component" value="Unplaced"/>
</dbReference>
<dbReference type="KEGG" id="hazt:108679199"/>
<dbReference type="PROSITE" id="PS50297">
    <property type="entry name" value="ANK_REP_REGION"/>
    <property type="match status" value="1"/>
</dbReference>
<dbReference type="GeneID" id="108679199"/>
<evidence type="ECO:0000313" key="5">
    <source>
        <dbReference type="Proteomes" id="UP000694843"/>
    </source>
</evidence>
<dbReference type="InterPro" id="IPR002110">
    <property type="entry name" value="Ankyrin_rpt"/>
</dbReference>
<evidence type="ECO:0000256" key="2">
    <source>
        <dbReference type="ARBA" id="ARBA00023043"/>
    </source>
</evidence>
<sequence length="165" mass="17360">MHTALHLATIAGSELLVRNLLLAGAQLGALTPQRRTCLHLAALHDHPHIAQVLLDKGIDCDALDSDLNNALHIAVKLGHVAVTRVLLTESSVNATAVNLRGQNPLHLLACHQPASAPAIAKLFCEVMPDYPVNAPDVHGNTALLLSYQRGGAALLDPWAPLGSGN</sequence>
<dbReference type="InterPro" id="IPR036770">
    <property type="entry name" value="Ankyrin_rpt-contain_sf"/>
</dbReference>
<keyword evidence="4" id="KW-0732">Signal</keyword>
<dbReference type="SUPFAM" id="SSF48403">
    <property type="entry name" value="Ankyrin repeat"/>
    <property type="match status" value="1"/>
</dbReference>
<evidence type="ECO:0000313" key="6">
    <source>
        <dbReference type="RefSeq" id="XP_018023288.2"/>
    </source>
</evidence>
<proteinExistence type="predicted"/>
<keyword evidence="5" id="KW-1185">Reference proteome</keyword>
<keyword evidence="2 3" id="KW-0040">ANK repeat</keyword>